<dbReference type="EMBL" id="BK015444">
    <property type="protein sequence ID" value="DAE06996.1"/>
    <property type="molecule type" value="Genomic_DNA"/>
</dbReference>
<dbReference type="SUPFAM" id="SSF51306">
    <property type="entry name" value="LexA/Signal peptidase"/>
    <property type="match status" value="1"/>
</dbReference>
<evidence type="ECO:0000256" key="2">
    <source>
        <dbReference type="ARBA" id="ARBA00023125"/>
    </source>
</evidence>
<dbReference type="PANTHER" id="PTHR40661:SF1">
    <property type="entry name" value="HTH CRO_C1-TYPE DOMAIN-CONTAINING PROTEIN"/>
    <property type="match status" value="1"/>
</dbReference>
<reference evidence="5" key="1">
    <citation type="journal article" date="2021" name="Proc. Natl. Acad. Sci. U.S.A.">
        <title>A Catalog of Tens of Thousands of Viruses from Human Metagenomes Reveals Hidden Associations with Chronic Diseases.</title>
        <authorList>
            <person name="Tisza M.J."/>
            <person name="Buck C.B."/>
        </authorList>
    </citation>
    <scope>NUCLEOTIDE SEQUENCE</scope>
    <source>
        <strain evidence="5">CtuJM17</strain>
    </source>
</reference>
<keyword evidence="3" id="KW-0804">Transcription</keyword>
<dbReference type="InterPro" id="IPR015927">
    <property type="entry name" value="Peptidase_S24_S26A/B/C"/>
</dbReference>
<dbReference type="InterPro" id="IPR039418">
    <property type="entry name" value="LexA-like"/>
</dbReference>
<evidence type="ECO:0000256" key="3">
    <source>
        <dbReference type="ARBA" id="ARBA00023163"/>
    </source>
</evidence>
<keyword evidence="2" id="KW-0238">DNA-binding</keyword>
<evidence type="ECO:0000259" key="4">
    <source>
        <dbReference type="Pfam" id="PF00717"/>
    </source>
</evidence>
<sequence length="226" mass="25221">MSTILSRIQEISTAEGVTIGAMERSIGASKGVLSRAISNGTDIQSKWIQKIVENYPRYSPGWLLTGEGDMLKAKQAAQVPMPKAIVPAKRSSKIDKRGIPLISQTAMAGYFAGEEDADINAYDYFVIPSFKNVDFLIRISGDSMEPTYRSGDIVACQVVPMQDIFFQWNRPYIIDTNQGALLKRIRQGEDNDHLLIVSDNPEYPPFQLHKSHFYHVALVKGIVRAE</sequence>
<dbReference type="Gene3D" id="2.10.109.10">
    <property type="entry name" value="Umud Fragment, subunit A"/>
    <property type="match status" value="1"/>
</dbReference>
<dbReference type="CDD" id="cd06529">
    <property type="entry name" value="S24_LexA-like"/>
    <property type="match status" value="1"/>
</dbReference>
<evidence type="ECO:0000313" key="5">
    <source>
        <dbReference type="EMBL" id="DAE06996.1"/>
    </source>
</evidence>
<accession>A0A8S5PLD9</accession>
<feature type="domain" description="Peptidase S24/S26A/S26B/S26C" evidence="4">
    <location>
        <begin position="106"/>
        <end position="210"/>
    </location>
</feature>
<dbReference type="PANTHER" id="PTHR40661">
    <property type="match status" value="1"/>
</dbReference>
<evidence type="ECO:0000256" key="1">
    <source>
        <dbReference type="ARBA" id="ARBA00023015"/>
    </source>
</evidence>
<dbReference type="Pfam" id="PF00717">
    <property type="entry name" value="Peptidase_S24"/>
    <property type="match status" value="1"/>
</dbReference>
<dbReference type="InterPro" id="IPR036286">
    <property type="entry name" value="LexA/Signal_pep-like_sf"/>
</dbReference>
<protein>
    <submittedName>
        <fullName evidence="5">LexA-like protein</fullName>
    </submittedName>
</protein>
<dbReference type="GO" id="GO:0003677">
    <property type="term" value="F:DNA binding"/>
    <property type="evidence" value="ECO:0007669"/>
    <property type="project" value="UniProtKB-KW"/>
</dbReference>
<name>A0A8S5PLD9_9CAUD</name>
<keyword evidence="1" id="KW-0805">Transcription regulation</keyword>
<organism evidence="5">
    <name type="scientific">Myoviridae sp. ctuJM17</name>
    <dbReference type="NCBI Taxonomy" id="2825200"/>
    <lineage>
        <taxon>Viruses</taxon>
        <taxon>Duplodnaviria</taxon>
        <taxon>Heunggongvirae</taxon>
        <taxon>Uroviricota</taxon>
        <taxon>Caudoviricetes</taxon>
    </lineage>
</organism>
<proteinExistence type="predicted"/>